<dbReference type="InterPro" id="IPR033121">
    <property type="entry name" value="PEPTIDASE_A1"/>
</dbReference>
<feature type="signal peptide" evidence="5">
    <location>
        <begin position="1"/>
        <end position="16"/>
    </location>
</feature>
<keyword evidence="8" id="KW-1185">Reference proteome</keyword>
<dbReference type="PROSITE" id="PS00141">
    <property type="entry name" value="ASP_PROTEASE"/>
    <property type="match status" value="1"/>
</dbReference>
<evidence type="ECO:0000256" key="3">
    <source>
        <dbReference type="PIRSR" id="PIRSR601461-1"/>
    </source>
</evidence>
<gene>
    <name evidence="7" type="ORF">B2J93_4685</name>
</gene>
<feature type="chain" id="PRO_5012781457" description="Peptidase A1 domain-containing protein" evidence="5">
    <location>
        <begin position="17"/>
        <end position="454"/>
    </location>
</feature>
<dbReference type="InParanoid" id="A0A218Z3L3"/>
<evidence type="ECO:0000313" key="7">
    <source>
        <dbReference type="EMBL" id="OWP01835.1"/>
    </source>
</evidence>
<dbReference type="PRINTS" id="PR00792">
    <property type="entry name" value="PEPSIN"/>
</dbReference>
<feature type="active site" evidence="3">
    <location>
        <position position="100"/>
    </location>
</feature>
<dbReference type="STRING" id="503106.A0A218Z3L3"/>
<evidence type="ECO:0000256" key="2">
    <source>
        <dbReference type="ARBA" id="ARBA00022750"/>
    </source>
</evidence>
<evidence type="ECO:0000256" key="1">
    <source>
        <dbReference type="ARBA" id="ARBA00007447"/>
    </source>
</evidence>
<dbReference type="InterPro" id="IPR034164">
    <property type="entry name" value="Pepsin-like_dom"/>
</dbReference>
<dbReference type="Proteomes" id="UP000242519">
    <property type="component" value="Unassembled WGS sequence"/>
</dbReference>
<evidence type="ECO:0000259" key="6">
    <source>
        <dbReference type="PROSITE" id="PS51767"/>
    </source>
</evidence>
<dbReference type="AlphaFoldDB" id="A0A218Z3L3"/>
<dbReference type="Gene3D" id="2.40.70.10">
    <property type="entry name" value="Acid Proteases"/>
    <property type="match status" value="2"/>
</dbReference>
<dbReference type="PROSITE" id="PS51767">
    <property type="entry name" value="PEPTIDASE_A1"/>
    <property type="match status" value="1"/>
</dbReference>
<dbReference type="GO" id="GO:0006508">
    <property type="term" value="P:proteolysis"/>
    <property type="evidence" value="ECO:0007669"/>
    <property type="project" value="UniProtKB-KW"/>
</dbReference>
<dbReference type="PANTHER" id="PTHR47966">
    <property type="entry name" value="BETA-SITE APP-CLEAVING ENZYME, ISOFORM A-RELATED"/>
    <property type="match status" value="1"/>
</dbReference>
<feature type="domain" description="Peptidase A1" evidence="6">
    <location>
        <begin position="84"/>
        <end position="449"/>
    </location>
</feature>
<keyword evidence="4" id="KW-0378">Hydrolase</keyword>
<sequence length="454" mass="48917">MLILHLLTSLLPLVSATAIDREVQRTHHKPLALRAPSPDVNVTTYFELSRGKYRQSRSTPLLPAHRRGKTGIAPTREIQKGQAWSAALKIGKKTYNLLIDTGSSDTWLATTDFVCYNADSVAVSQAECEFAPAPLYKPGKELTPIKGVNFNIQYGDGAFVRGSYGMANVELGGIHVNQQIALAKEVGWLGDGISTGVLGLAYPSITFAFSGTKYSTDVPETQLPYNPIFTSMYTQQKIPPVFSLAIQRAAVPPDNRPEGYLALGGLAPVATYGKWAKAPIEYVEIGPGYLNGSLNWPQYQWYTLTPDGFFFSAATSSPTAAPDWQPLNTSGGPSKPQVIIDSLATLIWLPSATANHVASLFSPPAIWDADVYGYAVPCDALAPTIAVKIRGVVLPLDGRDLIIDDMSGRGTCISGVSDGGTYEPYVLGDTWLKSVLVVFDVGGGEIRVRSRGIY</sequence>
<dbReference type="InterPro" id="IPR001969">
    <property type="entry name" value="Aspartic_peptidase_AS"/>
</dbReference>
<dbReference type="GO" id="GO:0000324">
    <property type="term" value="C:fungal-type vacuole"/>
    <property type="evidence" value="ECO:0007669"/>
    <property type="project" value="TreeGrafter"/>
</dbReference>
<proteinExistence type="inferred from homology"/>
<evidence type="ECO:0000256" key="4">
    <source>
        <dbReference type="RuleBase" id="RU000454"/>
    </source>
</evidence>
<dbReference type="InterPro" id="IPR001461">
    <property type="entry name" value="Aspartic_peptidase_A1"/>
</dbReference>
<protein>
    <recommendedName>
        <fullName evidence="6">Peptidase A1 domain-containing protein</fullName>
    </recommendedName>
</protein>
<dbReference type="Pfam" id="PF00026">
    <property type="entry name" value="Asp"/>
    <property type="match status" value="1"/>
</dbReference>
<feature type="active site" evidence="3">
    <location>
        <position position="341"/>
    </location>
</feature>
<keyword evidence="4" id="KW-0645">Protease</keyword>
<dbReference type="GO" id="GO:0004190">
    <property type="term" value="F:aspartic-type endopeptidase activity"/>
    <property type="evidence" value="ECO:0007669"/>
    <property type="project" value="UniProtKB-KW"/>
</dbReference>
<comment type="caution">
    <text evidence="7">The sequence shown here is derived from an EMBL/GenBank/DDBJ whole genome shotgun (WGS) entry which is preliminary data.</text>
</comment>
<dbReference type="EMBL" id="MZNU01000257">
    <property type="protein sequence ID" value="OWP01835.1"/>
    <property type="molecule type" value="Genomic_DNA"/>
</dbReference>
<dbReference type="PANTHER" id="PTHR47966:SF47">
    <property type="entry name" value="ENDOPEPTIDASE, PUTATIVE (AFU_ORTHOLOGUE AFUA_3G01220)-RELATED"/>
    <property type="match status" value="1"/>
</dbReference>
<organism evidence="7 8">
    <name type="scientific">Diplocarpon coronariae</name>
    <dbReference type="NCBI Taxonomy" id="2795749"/>
    <lineage>
        <taxon>Eukaryota</taxon>
        <taxon>Fungi</taxon>
        <taxon>Dikarya</taxon>
        <taxon>Ascomycota</taxon>
        <taxon>Pezizomycotina</taxon>
        <taxon>Leotiomycetes</taxon>
        <taxon>Helotiales</taxon>
        <taxon>Drepanopezizaceae</taxon>
        <taxon>Diplocarpon</taxon>
    </lineage>
</organism>
<dbReference type="CDD" id="cd05471">
    <property type="entry name" value="pepsin_like"/>
    <property type="match status" value="1"/>
</dbReference>
<comment type="similarity">
    <text evidence="1 4">Belongs to the peptidase A1 family.</text>
</comment>
<dbReference type="SUPFAM" id="SSF50630">
    <property type="entry name" value="Acid proteases"/>
    <property type="match status" value="1"/>
</dbReference>
<evidence type="ECO:0000256" key="5">
    <source>
        <dbReference type="SAM" id="SignalP"/>
    </source>
</evidence>
<name>A0A218Z3L3_9HELO</name>
<keyword evidence="2 4" id="KW-0064">Aspartyl protease</keyword>
<dbReference type="OrthoDB" id="15189at2759"/>
<reference evidence="7 8" key="1">
    <citation type="submission" date="2017-04" db="EMBL/GenBank/DDBJ databases">
        <title>Draft genome sequence of Marssonina coronaria NL1: causal agent of apple blotch.</title>
        <authorList>
            <person name="Cheng Q."/>
        </authorList>
    </citation>
    <scope>NUCLEOTIDE SEQUENCE [LARGE SCALE GENOMIC DNA]</scope>
    <source>
        <strain evidence="7 8">NL1</strain>
    </source>
</reference>
<dbReference type="InterPro" id="IPR021109">
    <property type="entry name" value="Peptidase_aspartic_dom_sf"/>
</dbReference>
<accession>A0A218Z3L3</accession>
<keyword evidence="5" id="KW-0732">Signal</keyword>
<evidence type="ECO:0000313" key="8">
    <source>
        <dbReference type="Proteomes" id="UP000242519"/>
    </source>
</evidence>